<comment type="caution">
    <text evidence="1">The sequence shown here is derived from an EMBL/GenBank/DDBJ whole genome shotgun (WGS) entry which is preliminary data.</text>
</comment>
<dbReference type="EMBL" id="SRLO01000400">
    <property type="protein sequence ID" value="TNN57618.1"/>
    <property type="molecule type" value="Genomic_DNA"/>
</dbReference>
<dbReference type="AlphaFoldDB" id="A0A4Z2GVM5"/>
<proteinExistence type="predicted"/>
<sequence>MLLCKSGVRGGICQRQHKEPAKRLSNEDTAFAKVSPINLSQWKVLILVGRHLECVPWYLRSVR</sequence>
<gene>
    <name evidence="1" type="ORF">EYF80_032148</name>
</gene>
<reference evidence="1 2" key="1">
    <citation type="submission" date="2019-03" db="EMBL/GenBank/DDBJ databases">
        <title>First draft genome of Liparis tanakae, snailfish: a comprehensive survey of snailfish specific genes.</title>
        <authorList>
            <person name="Kim W."/>
            <person name="Song I."/>
            <person name="Jeong J.-H."/>
            <person name="Kim D."/>
            <person name="Kim S."/>
            <person name="Ryu S."/>
            <person name="Song J.Y."/>
            <person name="Lee S.K."/>
        </authorList>
    </citation>
    <scope>NUCLEOTIDE SEQUENCE [LARGE SCALE GENOMIC DNA]</scope>
    <source>
        <tissue evidence="1">Muscle</tissue>
    </source>
</reference>
<keyword evidence="2" id="KW-1185">Reference proteome</keyword>
<evidence type="ECO:0000313" key="2">
    <source>
        <dbReference type="Proteomes" id="UP000314294"/>
    </source>
</evidence>
<evidence type="ECO:0000313" key="1">
    <source>
        <dbReference type="EMBL" id="TNN57618.1"/>
    </source>
</evidence>
<accession>A0A4Z2GVM5</accession>
<name>A0A4Z2GVM5_9TELE</name>
<dbReference type="Proteomes" id="UP000314294">
    <property type="component" value="Unassembled WGS sequence"/>
</dbReference>
<organism evidence="1 2">
    <name type="scientific">Liparis tanakae</name>
    <name type="common">Tanaka's snailfish</name>
    <dbReference type="NCBI Taxonomy" id="230148"/>
    <lineage>
        <taxon>Eukaryota</taxon>
        <taxon>Metazoa</taxon>
        <taxon>Chordata</taxon>
        <taxon>Craniata</taxon>
        <taxon>Vertebrata</taxon>
        <taxon>Euteleostomi</taxon>
        <taxon>Actinopterygii</taxon>
        <taxon>Neopterygii</taxon>
        <taxon>Teleostei</taxon>
        <taxon>Neoteleostei</taxon>
        <taxon>Acanthomorphata</taxon>
        <taxon>Eupercaria</taxon>
        <taxon>Perciformes</taxon>
        <taxon>Cottioidei</taxon>
        <taxon>Cottales</taxon>
        <taxon>Liparidae</taxon>
        <taxon>Liparis</taxon>
    </lineage>
</organism>
<protein>
    <submittedName>
        <fullName evidence="1">Uncharacterized protein</fullName>
    </submittedName>
</protein>